<sequence length="262" mass="28859">MSATLSTPRLVALLVTLPFLVLLLIGLRDWRQSDRLFPGLDPSAVTRIELARGRAQVVLLRRADLDRWVVLSAADAPADERRIDALLRDLTRLRGRPPVTPLPAEEPLQLRLYDRQGLTLASAGFFDRRAVLGARHLMLDHTPSLPLWPSAWSTLQPPRIAADSIVSARRISAAGSTPLSPSDTARLGTILSRLSAQDFVAAASVNWAGADYLQATRRDGSLIEIQSLPAGDGRNHVRLTSPTDPELRMARRYAWRVEPVLP</sequence>
<evidence type="ECO:0000256" key="1">
    <source>
        <dbReference type="SAM" id="Phobius"/>
    </source>
</evidence>
<name>A0A7G5IG92_9SPHN</name>
<reference evidence="2 3" key="1">
    <citation type="submission" date="2020-07" db="EMBL/GenBank/DDBJ databases">
        <title>Complete genome sequence for Sandaracinobacter sp. M6.</title>
        <authorList>
            <person name="Tang Y."/>
            <person name="Liu Q."/>
            <person name="Guo Z."/>
            <person name="Lei P."/>
            <person name="Huang B."/>
        </authorList>
    </citation>
    <scope>NUCLEOTIDE SEQUENCE [LARGE SCALE GENOMIC DNA]</scope>
    <source>
        <strain evidence="2 3">M6</strain>
    </source>
</reference>
<dbReference type="RefSeq" id="WP_182295234.1">
    <property type="nucleotide sequence ID" value="NZ_CP059851.1"/>
</dbReference>
<dbReference type="KEGG" id="sand:H3309_13680"/>
<keyword evidence="1" id="KW-1133">Transmembrane helix</keyword>
<feature type="transmembrane region" description="Helical" evidence="1">
    <location>
        <begin position="6"/>
        <end position="27"/>
    </location>
</feature>
<protein>
    <recommendedName>
        <fullName evidence="4">DUF4340 domain-containing protein</fullName>
    </recommendedName>
</protein>
<evidence type="ECO:0000313" key="2">
    <source>
        <dbReference type="EMBL" id="QMW22384.1"/>
    </source>
</evidence>
<organism evidence="2 3">
    <name type="scientific">Sandaracinobacteroides saxicola</name>
    <dbReference type="NCBI Taxonomy" id="2759707"/>
    <lineage>
        <taxon>Bacteria</taxon>
        <taxon>Pseudomonadati</taxon>
        <taxon>Pseudomonadota</taxon>
        <taxon>Alphaproteobacteria</taxon>
        <taxon>Sphingomonadales</taxon>
        <taxon>Sphingosinicellaceae</taxon>
        <taxon>Sandaracinobacteroides</taxon>
    </lineage>
</organism>
<keyword evidence="3" id="KW-1185">Reference proteome</keyword>
<dbReference type="Proteomes" id="UP000515292">
    <property type="component" value="Chromosome"/>
</dbReference>
<gene>
    <name evidence="2" type="ORF">H3309_13680</name>
</gene>
<keyword evidence="1" id="KW-0472">Membrane</keyword>
<proteinExistence type="predicted"/>
<evidence type="ECO:0008006" key="4">
    <source>
        <dbReference type="Google" id="ProtNLM"/>
    </source>
</evidence>
<keyword evidence="1" id="KW-0812">Transmembrane</keyword>
<dbReference type="AlphaFoldDB" id="A0A7G5IG92"/>
<dbReference type="EMBL" id="CP059851">
    <property type="protein sequence ID" value="QMW22384.1"/>
    <property type="molecule type" value="Genomic_DNA"/>
</dbReference>
<accession>A0A7G5IG92</accession>
<evidence type="ECO:0000313" key="3">
    <source>
        <dbReference type="Proteomes" id="UP000515292"/>
    </source>
</evidence>